<comment type="subcellular location">
    <subcellularLocation>
        <location evidence="7">Cytoplasm</location>
    </subcellularLocation>
</comment>
<evidence type="ECO:0000256" key="1">
    <source>
        <dbReference type="ARBA" id="ARBA00006914"/>
    </source>
</evidence>
<keyword evidence="4 6" id="KW-0067">ATP-binding</keyword>
<organism evidence="9 10">
    <name type="scientific">Capsicum annuum</name>
    <name type="common">Capsicum pepper</name>
    <dbReference type="NCBI Taxonomy" id="4072"/>
    <lineage>
        <taxon>Eukaryota</taxon>
        <taxon>Viridiplantae</taxon>
        <taxon>Streptophyta</taxon>
        <taxon>Embryophyta</taxon>
        <taxon>Tracheophyta</taxon>
        <taxon>Spermatophyta</taxon>
        <taxon>Magnoliopsida</taxon>
        <taxon>eudicotyledons</taxon>
        <taxon>Gunneridae</taxon>
        <taxon>Pentapetalae</taxon>
        <taxon>asterids</taxon>
        <taxon>lamiids</taxon>
        <taxon>Solanales</taxon>
        <taxon>Solanaceae</taxon>
        <taxon>Solanoideae</taxon>
        <taxon>Capsiceae</taxon>
        <taxon>Capsicum</taxon>
    </lineage>
</organism>
<evidence type="ECO:0000313" key="10">
    <source>
        <dbReference type="Proteomes" id="UP000222542"/>
    </source>
</evidence>
<comment type="catalytic activity">
    <reaction evidence="7">
        <text>ATP + H2O = ADP + phosphate + H(+)</text>
        <dbReference type="Rhea" id="RHEA:13065"/>
        <dbReference type="ChEBI" id="CHEBI:15377"/>
        <dbReference type="ChEBI" id="CHEBI:15378"/>
        <dbReference type="ChEBI" id="CHEBI:30616"/>
        <dbReference type="ChEBI" id="CHEBI:43474"/>
        <dbReference type="ChEBI" id="CHEBI:456216"/>
        <dbReference type="EC" id="3.6.4.6"/>
    </reaction>
</comment>
<dbReference type="PANTHER" id="PTHR23078:SF3">
    <property type="entry name" value="VESICLE-FUSING ATPASE"/>
    <property type="match status" value="1"/>
</dbReference>
<dbReference type="InterPro" id="IPR027417">
    <property type="entry name" value="P-loop_NTPase"/>
</dbReference>
<keyword evidence="3 6" id="KW-0547">Nucleotide-binding</keyword>
<dbReference type="Pfam" id="PF00004">
    <property type="entry name" value="AAA"/>
    <property type="match status" value="1"/>
</dbReference>
<comment type="similarity">
    <text evidence="1 6">Belongs to the AAA ATPase family.</text>
</comment>
<dbReference type="InterPro" id="IPR003959">
    <property type="entry name" value="ATPase_AAA_core"/>
</dbReference>
<reference evidence="9 10" key="1">
    <citation type="journal article" date="2014" name="Nat. Genet.">
        <title>Genome sequence of the hot pepper provides insights into the evolution of pungency in Capsicum species.</title>
        <authorList>
            <person name="Kim S."/>
            <person name="Park M."/>
            <person name="Yeom S.I."/>
            <person name="Kim Y.M."/>
            <person name="Lee J.M."/>
            <person name="Lee H.A."/>
            <person name="Seo E."/>
            <person name="Choi J."/>
            <person name="Cheong K."/>
            <person name="Kim K.T."/>
            <person name="Jung K."/>
            <person name="Lee G.W."/>
            <person name="Oh S.K."/>
            <person name="Bae C."/>
            <person name="Kim S.B."/>
            <person name="Lee H.Y."/>
            <person name="Kim S.Y."/>
            <person name="Kim M.S."/>
            <person name="Kang B.C."/>
            <person name="Jo Y.D."/>
            <person name="Yang H.B."/>
            <person name="Jeong H.J."/>
            <person name="Kang W.H."/>
            <person name="Kwon J.K."/>
            <person name="Shin C."/>
            <person name="Lim J.Y."/>
            <person name="Park J.H."/>
            <person name="Huh J.H."/>
            <person name="Kim J.S."/>
            <person name="Kim B.D."/>
            <person name="Cohen O."/>
            <person name="Paran I."/>
            <person name="Suh M.C."/>
            <person name="Lee S.B."/>
            <person name="Kim Y.K."/>
            <person name="Shin Y."/>
            <person name="Noh S.J."/>
            <person name="Park J."/>
            <person name="Seo Y.S."/>
            <person name="Kwon S.Y."/>
            <person name="Kim H.A."/>
            <person name="Park J.M."/>
            <person name="Kim H.J."/>
            <person name="Choi S.B."/>
            <person name="Bosland P.W."/>
            <person name="Reeves G."/>
            <person name="Jo S.H."/>
            <person name="Lee B.W."/>
            <person name="Cho H.T."/>
            <person name="Choi H.S."/>
            <person name="Lee M.S."/>
            <person name="Yu Y."/>
            <person name="Do Choi Y."/>
            <person name="Park B.S."/>
            <person name="van Deynze A."/>
            <person name="Ashrafi H."/>
            <person name="Hill T."/>
            <person name="Kim W.T."/>
            <person name="Pai H.S."/>
            <person name="Ahn H.K."/>
            <person name="Yeam I."/>
            <person name="Giovannoni J.J."/>
            <person name="Rose J.K."/>
            <person name="Sorensen I."/>
            <person name="Lee S.J."/>
            <person name="Kim R.W."/>
            <person name="Choi I.Y."/>
            <person name="Choi B.S."/>
            <person name="Lim J.S."/>
            <person name="Lee Y.H."/>
            <person name="Choi D."/>
        </authorList>
    </citation>
    <scope>NUCLEOTIDE SEQUENCE [LARGE SCALE GENOMIC DNA]</scope>
    <source>
        <strain evidence="10">cv. CM334</strain>
    </source>
</reference>
<evidence type="ECO:0000256" key="2">
    <source>
        <dbReference type="ARBA" id="ARBA00022448"/>
    </source>
</evidence>
<dbReference type="GO" id="GO:0015031">
    <property type="term" value="P:protein transport"/>
    <property type="evidence" value="ECO:0007669"/>
    <property type="project" value="UniProtKB-KW"/>
</dbReference>
<evidence type="ECO:0000256" key="6">
    <source>
        <dbReference type="RuleBase" id="RU003651"/>
    </source>
</evidence>
<dbReference type="GO" id="GO:0046872">
    <property type="term" value="F:metal ion binding"/>
    <property type="evidence" value="ECO:0007669"/>
    <property type="project" value="UniProtKB-UniRule"/>
</dbReference>
<gene>
    <name evidence="9" type="ORF">T459_17184</name>
</gene>
<evidence type="ECO:0000313" key="9">
    <source>
        <dbReference type="EMBL" id="PHT79132.1"/>
    </source>
</evidence>
<dbReference type="GO" id="GO:0005737">
    <property type="term" value="C:cytoplasm"/>
    <property type="evidence" value="ECO:0007669"/>
    <property type="project" value="UniProtKB-SubCell"/>
</dbReference>
<dbReference type="InterPro" id="IPR003960">
    <property type="entry name" value="ATPase_AAA_CS"/>
</dbReference>
<dbReference type="Proteomes" id="UP000222542">
    <property type="component" value="Unassembled WGS sequence"/>
</dbReference>
<accession>A0A2G2ZAV5</accession>
<comment type="function">
    <text evidence="7">Required for vesicle-mediated transport. Catalyzes the fusion of transport vesicles within the Golgi cisternae. Is also required for transport from the endoplasmic reticulum to the Golgi stack. Seems to function as a fusion protein required for the delivery of cargo proteins to all compartments of the Golgi stack independent of vesicle origin.</text>
</comment>
<comment type="caution">
    <text evidence="9">The sequence shown here is derived from an EMBL/GenBank/DDBJ whole genome shotgun (WGS) entry which is preliminary data.</text>
</comment>
<evidence type="ECO:0000256" key="7">
    <source>
        <dbReference type="RuleBase" id="RU367045"/>
    </source>
</evidence>
<keyword evidence="7" id="KW-0931">ER-Golgi transport</keyword>
<keyword evidence="2 7" id="KW-0813">Transport</keyword>
<comment type="cofactor">
    <cofactor evidence="7">
        <name>Mg(2+)</name>
        <dbReference type="ChEBI" id="CHEBI:18420"/>
    </cofactor>
    <text evidence="7">Binds 1 Mg(2+) ion per subunit.</text>
</comment>
<evidence type="ECO:0000256" key="4">
    <source>
        <dbReference type="ARBA" id="ARBA00022840"/>
    </source>
</evidence>
<keyword evidence="7" id="KW-0460">Magnesium</keyword>
<dbReference type="STRING" id="4072.A0A2G2ZAV5"/>
<proteinExistence type="inferred from homology"/>
<dbReference type="SUPFAM" id="SSF52540">
    <property type="entry name" value="P-loop containing nucleoside triphosphate hydrolases"/>
    <property type="match status" value="1"/>
</dbReference>
<dbReference type="EMBL" id="AYRZ02000006">
    <property type="protein sequence ID" value="PHT79132.1"/>
    <property type="molecule type" value="Genomic_DNA"/>
</dbReference>
<evidence type="ECO:0000256" key="5">
    <source>
        <dbReference type="ARBA" id="ARBA00022927"/>
    </source>
</evidence>
<sequence>MAAEITLYSGPRSWRIHMVSCISVIDTPPIASSSAMKRDQSDLHVIIFDEIDAICKSRGTTRDGTGVHDSIVNQLLTKIDGVESLNNVLLIGMTNRKDLLDEALMR</sequence>
<dbReference type="GO" id="GO:0005524">
    <property type="term" value="F:ATP binding"/>
    <property type="evidence" value="ECO:0007669"/>
    <property type="project" value="UniProtKB-UniRule"/>
</dbReference>
<keyword evidence="10" id="KW-1185">Reference proteome</keyword>
<reference evidence="9 10" key="2">
    <citation type="journal article" date="2017" name="Genome Biol.">
        <title>New reference genome sequences of hot pepper reveal the massive evolution of plant disease-resistance genes by retroduplication.</title>
        <authorList>
            <person name="Kim S."/>
            <person name="Park J."/>
            <person name="Yeom S.I."/>
            <person name="Kim Y.M."/>
            <person name="Seo E."/>
            <person name="Kim K.T."/>
            <person name="Kim M.S."/>
            <person name="Lee J.M."/>
            <person name="Cheong K."/>
            <person name="Shin H.S."/>
            <person name="Kim S.B."/>
            <person name="Han K."/>
            <person name="Lee J."/>
            <person name="Park M."/>
            <person name="Lee H.A."/>
            <person name="Lee H.Y."/>
            <person name="Lee Y."/>
            <person name="Oh S."/>
            <person name="Lee J.H."/>
            <person name="Choi E."/>
            <person name="Choi E."/>
            <person name="Lee S.E."/>
            <person name="Jeon J."/>
            <person name="Kim H."/>
            <person name="Choi G."/>
            <person name="Song H."/>
            <person name="Lee J."/>
            <person name="Lee S.C."/>
            <person name="Kwon J.K."/>
            <person name="Lee H.Y."/>
            <person name="Koo N."/>
            <person name="Hong Y."/>
            <person name="Kim R.W."/>
            <person name="Kang W.H."/>
            <person name="Huh J.H."/>
            <person name="Kang B.C."/>
            <person name="Yang T.J."/>
            <person name="Lee Y.H."/>
            <person name="Bennetzen J.L."/>
            <person name="Choi D."/>
        </authorList>
    </citation>
    <scope>NUCLEOTIDE SEQUENCE [LARGE SCALE GENOMIC DNA]</scope>
    <source>
        <strain evidence="10">cv. CM334</strain>
    </source>
</reference>
<keyword evidence="7" id="KW-0479">Metal-binding</keyword>
<keyword evidence="5 7" id="KW-0653">Protein transport</keyword>
<dbReference type="GO" id="GO:0016887">
    <property type="term" value="F:ATP hydrolysis activity"/>
    <property type="evidence" value="ECO:0007669"/>
    <property type="project" value="InterPro"/>
</dbReference>
<feature type="domain" description="ATPase AAA-type core" evidence="8">
    <location>
        <begin position="39"/>
        <end position="106"/>
    </location>
</feature>
<keyword evidence="7" id="KW-0963">Cytoplasm</keyword>
<name>A0A2G2ZAV5_CAPAN</name>
<dbReference type="EC" id="3.6.4.6" evidence="7"/>
<dbReference type="Gene3D" id="3.40.50.300">
    <property type="entry name" value="P-loop containing nucleotide triphosphate hydrolases"/>
    <property type="match status" value="1"/>
</dbReference>
<keyword evidence="7" id="KW-0378">Hydrolase</keyword>
<dbReference type="InterPro" id="IPR039812">
    <property type="entry name" value="Vesicle-fus_ATPase"/>
</dbReference>
<dbReference type="Gramene" id="PHT79132">
    <property type="protein sequence ID" value="PHT79132"/>
    <property type="gene ID" value="T459_17184"/>
</dbReference>
<dbReference type="AlphaFoldDB" id="A0A2G2ZAV5"/>
<protein>
    <recommendedName>
        <fullName evidence="7">Vesicle-fusing ATPase</fullName>
        <ecNumber evidence="7">3.6.4.6</ecNumber>
    </recommendedName>
</protein>
<dbReference type="GO" id="GO:0035494">
    <property type="term" value="P:SNARE complex disassembly"/>
    <property type="evidence" value="ECO:0007669"/>
    <property type="project" value="InterPro"/>
</dbReference>
<dbReference type="PANTHER" id="PTHR23078">
    <property type="entry name" value="VESICULAR-FUSION PROTEIN NSF"/>
    <property type="match status" value="1"/>
</dbReference>
<dbReference type="PROSITE" id="PS00674">
    <property type="entry name" value="AAA"/>
    <property type="match status" value="1"/>
</dbReference>
<evidence type="ECO:0000256" key="3">
    <source>
        <dbReference type="ARBA" id="ARBA00022741"/>
    </source>
</evidence>
<evidence type="ECO:0000259" key="8">
    <source>
        <dbReference type="Pfam" id="PF00004"/>
    </source>
</evidence>